<sequence length="321" mass="35720">MQTVIEQEHPVPQQISSYQFRLVGDMTLKQFSQLAGGILIALVLYAIPIPSFVKWPLIAFFVIMGIALAFVPLKERSLSTWIVIFFRSVYSPTRYWWKRTDKPHNYFQPEPTEAILPPTFNQGVLDSSTPLEEKEVRFLSKITKMATGAATVSSLEVNPDSPTIVVPQITPIQSQQPQKGYQIPVLPPLPPKMKPIVEETTTISPLYRQSTPASAGKVQFSSESAPPNPPTIPNVIAGQVTDNQGKIIEGAILEIKDGQNRPVRALKTNKAGHFLIVTPLVNGKYQLLIEKEGFIFNPVEFEAQGKIIQSILIKANEHKTN</sequence>
<dbReference type="SUPFAM" id="SSF49478">
    <property type="entry name" value="Cna protein B-type domain"/>
    <property type="match status" value="1"/>
</dbReference>
<organism evidence="2 3">
    <name type="scientific">Candidatus Woesebacteria bacterium RIFCSPHIGHO2_01_FULL_39_28</name>
    <dbReference type="NCBI Taxonomy" id="1802496"/>
    <lineage>
        <taxon>Bacteria</taxon>
        <taxon>Candidatus Woeseibacteriota</taxon>
    </lineage>
</organism>
<evidence type="ECO:0000256" key="1">
    <source>
        <dbReference type="SAM" id="Phobius"/>
    </source>
</evidence>
<reference evidence="2 3" key="1">
    <citation type="journal article" date="2016" name="Nat. Commun.">
        <title>Thousands of microbial genomes shed light on interconnected biogeochemical processes in an aquifer system.</title>
        <authorList>
            <person name="Anantharaman K."/>
            <person name="Brown C.T."/>
            <person name="Hug L.A."/>
            <person name="Sharon I."/>
            <person name="Castelle C.J."/>
            <person name="Probst A.J."/>
            <person name="Thomas B.C."/>
            <person name="Singh A."/>
            <person name="Wilkins M.J."/>
            <person name="Karaoz U."/>
            <person name="Brodie E.L."/>
            <person name="Williams K.H."/>
            <person name="Hubbard S.S."/>
            <person name="Banfield J.F."/>
        </authorList>
    </citation>
    <scope>NUCLEOTIDE SEQUENCE [LARGE SCALE GENOMIC DNA]</scope>
</reference>
<keyword evidence="1" id="KW-1133">Transmembrane helix</keyword>
<keyword evidence="1" id="KW-0472">Membrane</keyword>
<evidence type="ECO:0000313" key="2">
    <source>
        <dbReference type="EMBL" id="OGM28027.1"/>
    </source>
</evidence>
<dbReference type="Proteomes" id="UP000178851">
    <property type="component" value="Unassembled WGS sequence"/>
</dbReference>
<dbReference type="AlphaFoldDB" id="A0A1F7YL85"/>
<evidence type="ECO:0000313" key="3">
    <source>
        <dbReference type="Proteomes" id="UP000178851"/>
    </source>
</evidence>
<name>A0A1F7YL85_9BACT</name>
<feature type="transmembrane region" description="Helical" evidence="1">
    <location>
        <begin position="31"/>
        <end position="49"/>
    </location>
</feature>
<accession>A0A1F7YL85</accession>
<dbReference type="EMBL" id="MGGI01000001">
    <property type="protein sequence ID" value="OGM28027.1"/>
    <property type="molecule type" value="Genomic_DNA"/>
</dbReference>
<dbReference type="Gene3D" id="2.60.40.1120">
    <property type="entry name" value="Carboxypeptidase-like, regulatory domain"/>
    <property type="match status" value="1"/>
</dbReference>
<comment type="caution">
    <text evidence="2">The sequence shown here is derived from an EMBL/GenBank/DDBJ whole genome shotgun (WGS) entry which is preliminary data.</text>
</comment>
<keyword evidence="1" id="KW-0812">Transmembrane</keyword>
<protein>
    <submittedName>
        <fullName evidence="2">Uncharacterized protein</fullName>
    </submittedName>
</protein>
<gene>
    <name evidence="2" type="ORF">A2627_00600</name>
</gene>
<feature type="transmembrane region" description="Helical" evidence="1">
    <location>
        <begin position="55"/>
        <end position="73"/>
    </location>
</feature>
<proteinExistence type="predicted"/>